<feature type="domain" description="Gfo/Idh/MocA-like oxidoreductase N-terminal" evidence="1">
    <location>
        <begin position="278"/>
        <end position="398"/>
    </location>
</feature>
<dbReference type="InterPro" id="IPR051450">
    <property type="entry name" value="Gfo/Idh/MocA_Oxidoreductases"/>
</dbReference>
<dbReference type="SUPFAM" id="SSF51735">
    <property type="entry name" value="NAD(P)-binding Rossmann-fold domains"/>
    <property type="match status" value="1"/>
</dbReference>
<evidence type="ECO:0000259" key="2">
    <source>
        <dbReference type="Pfam" id="PF22725"/>
    </source>
</evidence>
<dbReference type="Gene3D" id="3.30.360.10">
    <property type="entry name" value="Dihydrodipicolinate Reductase, domain 2"/>
    <property type="match status" value="1"/>
</dbReference>
<gene>
    <name evidence="3" type="ORF">SSPO_009690</name>
</gene>
<dbReference type="PANTHER" id="PTHR43377">
    <property type="entry name" value="BILIVERDIN REDUCTASE A"/>
    <property type="match status" value="1"/>
</dbReference>
<name>A0A499UMH1_9ACTN</name>
<sequence length="624" mass="67034">MRASTGPAELTVSRLSDAPGLADAADRLVAENMPAFMTWESPGNWRWHHLHGSFATHQLCVTDERGTLVAAAHGLPVRWNGTADGLPAGADDVLVGAVDGDLAERPTALCLLSVSVAASHRGRRLPELLLRRARGDASGAGLRGLVIPVRPTGKARYPLVPMAEYVRWRTPDGLPFDPWLRTHLRLGAERLAIAERSLVIHQPVARWEQAAGFPMPGPGGYVVPGALAPYRPTRTARPPIPSPTSGCSTLSDAAISLPIAITASTFPRHPNGVLMSSIRLAVIGCGAAARACHLPALPQVTGARLTALVDPDAAHAEGAFQVYREYGGSGSPQPATSWQEALGSFDAAVVAVPHTRHAQLADDLLRHGKHVLMEKPMTTSPADAEMLLKTAADHPGTVLAMAHPRRLFPAYAWVHRLIRNGALGTVKRVHWTEGHPYSWEPVTWSMFDRRLAHGGVLTDTGSHVFDSLFWWLGEDMTLMDHQDDSMGGLDSDSRTWLRFGTVDVIVELSRLRPLGTCCTITGTEAEVTIGTDFPAGECTLVTRSGEVLHRGDVAPIAPAQGEWEALFVEQLENFAAACGPQAVAPYSTAEDGKRVVDLIDACYHGPARRAAPQPWTVNRTRSAA</sequence>
<evidence type="ECO:0000259" key="1">
    <source>
        <dbReference type="Pfam" id="PF01408"/>
    </source>
</evidence>
<dbReference type="GO" id="GO:0000166">
    <property type="term" value="F:nucleotide binding"/>
    <property type="evidence" value="ECO:0007669"/>
    <property type="project" value="InterPro"/>
</dbReference>
<dbReference type="Proteomes" id="UP000463951">
    <property type="component" value="Chromosome"/>
</dbReference>
<dbReference type="EMBL" id="AP019620">
    <property type="protein sequence ID" value="BBJ38251.1"/>
    <property type="molecule type" value="Genomic_DNA"/>
</dbReference>
<dbReference type="Gene3D" id="3.40.50.720">
    <property type="entry name" value="NAD(P)-binding Rossmann-like Domain"/>
    <property type="match status" value="1"/>
</dbReference>
<dbReference type="Gene3D" id="3.40.630.30">
    <property type="match status" value="1"/>
</dbReference>
<proteinExistence type="predicted"/>
<feature type="domain" description="GFO/IDH/MocA-like oxidoreductase" evidence="2">
    <location>
        <begin position="412"/>
        <end position="526"/>
    </location>
</feature>
<evidence type="ECO:0008006" key="5">
    <source>
        <dbReference type="Google" id="ProtNLM"/>
    </source>
</evidence>
<reference evidence="3 4" key="1">
    <citation type="journal article" date="2020" name="Int. J. Syst. Evol. Microbiol.">
        <title>Reclassification of Streptomyces castelarensis and Streptomyces sporoclivatus as later heterotypic synonyms of Streptomyces antimycoticus.</title>
        <authorList>
            <person name="Komaki H."/>
            <person name="Tamura T."/>
        </authorList>
    </citation>
    <scope>NUCLEOTIDE SEQUENCE [LARGE SCALE GENOMIC DNA]</scope>
    <source>
        <strain evidence="3 4">NBRC 100767</strain>
    </source>
</reference>
<accession>A0A499UMH1</accession>
<dbReference type="InterPro" id="IPR055170">
    <property type="entry name" value="GFO_IDH_MocA-like_dom"/>
</dbReference>
<protein>
    <recommendedName>
        <fullName evidence="5">Gfo/Idh/MocA-like oxidoreductase N-terminal domain-containing protein</fullName>
    </recommendedName>
</protein>
<dbReference type="PANTHER" id="PTHR43377:SF1">
    <property type="entry name" value="BILIVERDIN REDUCTASE A"/>
    <property type="match status" value="1"/>
</dbReference>
<dbReference type="Pfam" id="PF22725">
    <property type="entry name" value="GFO_IDH_MocA_C3"/>
    <property type="match status" value="1"/>
</dbReference>
<evidence type="ECO:0000313" key="3">
    <source>
        <dbReference type="EMBL" id="BBJ38251.1"/>
    </source>
</evidence>
<dbReference type="Pfam" id="PF01408">
    <property type="entry name" value="GFO_IDH_MocA"/>
    <property type="match status" value="1"/>
</dbReference>
<organism evidence="3 4">
    <name type="scientific">Streptomyces antimycoticus</name>
    <dbReference type="NCBI Taxonomy" id="68175"/>
    <lineage>
        <taxon>Bacteria</taxon>
        <taxon>Bacillati</taxon>
        <taxon>Actinomycetota</taxon>
        <taxon>Actinomycetes</taxon>
        <taxon>Kitasatosporales</taxon>
        <taxon>Streptomycetaceae</taxon>
        <taxon>Streptomyces</taxon>
        <taxon>Streptomyces violaceusniger group</taxon>
    </lineage>
</organism>
<dbReference type="SUPFAM" id="SSF55347">
    <property type="entry name" value="Glyceraldehyde-3-phosphate dehydrogenase-like, C-terminal domain"/>
    <property type="match status" value="1"/>
</dbReference>
<dbReference type="InterPro" id="IPR000683">
    <property type="entry name" value="Gfo/Idh/MocA-like_OxRdtase_N"/>
</dbReference>
<dbReference type="InterPro" id="IPR036291">
    <property type="entry name" value="NAD(P)-bd_dom_sf"/>
</dbReference>
<dbReference type="AlphaFoldDB" id="A0A499UMH1"/>
<evidence type="ECO:0000313" key="4">
    <source>
        <dbReference type="Proteomes" id="UP000463951"/>
    </source>
</evidence>